<feature type="region of interest" description="Disordered" evidence="1">
    <location>
        <begin position="206"/>
        <end position="320"/>
    </location>
</feature>
<dbReference type="Pfam" id="PF17965">
    <property type="entry name" value="MucBP_2"/>
    <property type="match status" value="1"/>
</dbReference>
<keyword evidence="5" id="KW-1185">Reference proteome</keyword>
<dbReference type="Pfam" id="PF17966">
    <property type="entry name" value="Muc_B2"/>
    <property type="match status" value="1"/>
</dbReference>
<evidence type="ECO:0000259" key="2">
    <source>
        <dbReference type="Pfam" id="PF17965"/>
    </source>
</evidence>
<sequence length="370" mass="38355">MTKKGYTLVSSDFPTTASPTYNKATNNYTIVFNESTTQTTEHANAIEYIDYAYSNKLAIKNASIIVPVTRIKTVNNVTGKISHSPWISNDGSTKFANVTPHKITGYSPDQKLIEGKTLDPNNTDTLNVTYSPDPETINVKYLDITNGRILKTKVLTGSFGGVTTYNPKVDIANYEAQGYKLIDNEFPVEGSSYDNTNRPNHTFFIKLAKNTPGNGGNTPGNGGNTPGNGGNTPGNGGNTPGNGGNTPGNGGNTPGNGGNTPGNGGNTPGNGGNTPGNGGNTPGNGGNTPGNGGNTPGNGGNTPGNGGNTPGNGGNTSQVPSRMTLYHSQKNKTKLLPKTDEQPDDELIFAGLTSLLIAGFGITSLTRKNK</sequence>
<accession>A0ABM8Z9V3</accession>
<protein>
    <submittedName>
        <fullName evidence="4">Uncharacterized protein</fullName>
    </submittedName>
</protein>
<gene>
    <name evidence="4" type="ORF">WGH24286_00513</name>
</gene>
<reference evidence="4 5" key="1">
    <citation type="submission" date="2021-11" db="EMBL/GenBank/DDBJ databases">
        <authorList>
            <person name="Depoorter E."/>
        </authorList>
    </citation>
    <scope>NUCLEOTIDE SEQUENCE [LARGE SCALE GENOMIC DNA]</scope>
    <source>
        <strain evidence="4 5">LMG 24286</strain>
    </source>
</reference>
<dbReference type="EMBL" id="CAKKNT010000004">
    <property type="protein sequence ID" value="CAH0418097.1"/>
    <property type="molecule type" value="Genomic_DNA"/>
</dbReference>
<dbReference type="Gene3D" id="3.10.20.470">
    <property type="match status" value="1"/>
</dbReference>
<evidence type="ECO:0000313" key="4">
    <source>
        <dbReference type="EMBL" id="CAH0418097.1"/>
    </source>
</evidence>
<proteinExistence type="predicted"/>
<evidence type="ECO:0000313" key="5">
    <source>
        <dbReference type="Proteomes" id="UP000789719"/>
    </source>
</evidence>
<feature type="domain" description="Mucin binding" evidence="2">
    <location>
        <begin position="136"/>
        <end position="208"/>
    </location>
</feature>
<feature type="compositionally biased region" description="Gly residues" evidence="1">
    <location>
        <begin position="213"/>
        <end position="314"/>
    </location>
</feature>
<organism evidence="4 5">
    <name type="scientific">Periweissella ghanensis</name>
    <dbReference type="NCBI Taxonomy" id="467997"/>
    <lineage>
        <taxon>Bacteria</taxon>
        <taxon>Bacillati</taxon>
        <taxon>Bacillota</taxon>
        <taxon>Bacilli</taxon>
        <taxon>Lactobacillales</taxon>
        <taxon>Lactobacillaceae</taxon>
        <taxon>Periweissella</taxon>
    </lineage>
</organism>
<dbReference type="Proteomes" id="UP000789719">
    <property type="component" value="Unassembled WGS sequence"/>
</dbReference>
<dbReference type="NCBIfam" id="TIGR01167">
    <property type="entry name" value="LPXTG_anchor"/>
    <property type="match status" value="1"/>
</dbReference>
<dbReference type="InterPro" id="IPR041558">
    <property type="entry name" value="MucBP_2"/>
</dbReference>
<name>A0ABM8Z9V3_9LACO</name>
<feature type="domain" description="Mub B2-like" evidence="3">
    <location>
        <begin position="36"/>
        <end position="133"/>
    </location>
</feature>
<dbReference type="Gene3D" id="2.60.40.4300">
    <property type="match status" value="1"/>
</dbReference>
<comment type="caution">
    <text evidence="4">The sequence shown here is derived from an EMBL/GenBank/DDBJ whole genome shotgun (WGS) entry which is preliminary data.</text>
</comment>
<evidence type="ECO:0000259" key="3">
    <source>
        <dbReference type="Pfam" id="PF17966"/>
    </source>
</evidence>
<dbReference type="InterPro" id="IPR041495">
    <property type="entry name" value="Mub_B2"/>
</dbReference>
<evidence type="ECO:0000256" key="1">
    <source>
        <dbReference type="SAM" id="MobiDB-lite"/>
    </source>
</evidence>